<feature type="non-terminal residue" evidence="1">
    <location>
        <position position="42"/>
    </location>
</feature>
<dbReference type="Proteomes" id="UP000681720">
    <property type="component" value="Unassembled WGS sequence"/>
</dbReference>
<reference evidence="1" key="1">
    <citation type="submission" date="2021-02" db="EMBL/GenBank/DDBJ databases">
        <authorList>
            <person name="Nowell W R."/>
        </authorList>
    </citation>
    <scope>NUCLEOTIDE SEQUENCE</scope>
</reference>
<name>A0A8S3AJB0_9BILA</name>
<comment type="caution">
    <text evidence="1">The sequence shown here is derived from an EMBL/GenBank/DDBJ whole genome shotgun (WGS) entry which is preliminary data.</text>
</comment>
<accession>A0A8S3AJB0</accession>
<protein>
    <submittedName>
        <fullName evidence="1">Uncharacterized protein</fullName>
    </submittedName>
</protein>
<sequence>MMPVLLGTALAYPSLRAMSIIVLLLTCISALCVHAAANLFNT</sequence>
<dbReference type="AlphaFoldDB" id="A0A8S3AJB0"/>
<proteinExistence type="predicted"/>
<evidence type="ECO:0000313" key="2">
    <source>
        <dbReference type="Proteomes" id="UP000681720"/>
    </source>
</evidence>
<organism evidence="1 2">
    <name type="scientific">Rotaria magnacalcarata</name>
    <dbReference type="NCBI Taxonomy" id="392030"/>
    <lineage>
        <taxon>Eukaryota</taxon>
        <taxon>Metazoa</taxon>
        <taxon>Spiralia</taxon>
        <taxon>Gnathifera</taxon>
        <taxon>Rotifera</taxon>
        <taxon>Eurotatoria</taxon>
        <taxon>Bdelloidea</taxon>
        <taxon>Philodinida</taxon>
        <taxon>Philodinidae</taxon>
        <taxon>Rotaria</taxon>
    </lineage>
</organism>
<gene>
    <name evidence="1" type="ORF">GIL414_LOCUS43853</name>
</gene>
<evidence type="ECO:0000313" key="1">
    <source>
        <dbReference type="EMBL" id="CAF4721106.1"/>
    </source>
</evidence>
<dbReference type="EMBL" id="CAJOBJ010130975">
    <property type="protein sequence ID" value="CAF4721106.1"/>
    <property type="molecule type" value="Genomic_DNA"/>
</dbReference>